<dbReference type="Gene3D" id="3.50.50.60">
    <property type="entry name" value="FAD/NAD(P)-binding domain"/>
    <property type="match status" value="1"/>
</dbReference>
<keyword evidence="11" id="KW-0963">Cytoplasm</keyword>
<evidence type="ECO:0000256" key="4">
    <source>
        <dbReference type="ARBA" id="ARBA00008310"/>
    </source>
</evidence>
<reference evidence="16" key="2">
    <citation type="submission" date="2020-04" db="EMBL/GenBank/DDBJ databases">
        <title>Genome analysis and biological profiling of marine Cellulosimicrobium funkei MOSEL-ME6.</title>
        <authorList>
            <person name="Tanveer F."/>
            <person name="Xie Y."/>
            <person name="Shinwari Z.K."/>
        </authorList>
    </citation>
    <scope>NUCLEOTIDE SEQUENCE [LARGE SCALE GENOMIC DNA]</scope>
    <source>
        <strain evidence="16">MOSEL-ME25</strain>
    </source>
</reference>
<keyword evidence="16" id="KW-1185">Reference proteome</keyword>
<gene>
    <name evidence="14" type="primary">hemY</name>
    <name evidence="14" type="ORF">F7P68_0011630</name>
    <name evidence="13" type="ORF">SN16_10220</name>
</gene>
<protein>
    <recommendedName>
        <fullName evidence="6 11">Coproporphyrinogen III oxidase</fullName>
        <ecNumber evidence="5 11">1.3.3.15</ecNumber>
    </recommendedName>
</protein>
<proteinExistence type="inferred from homology"/>
<dbReference type="EC" id="1.3.3.15" evidence="5 11"/>
<dbReference type="EMBL" id="JXII01000009">
    <property type="protein sequence ID" value="KIH69896.1"/>
    <property type="molecule type" value="Genomic_DNA"/>
</dbReference>
<evidence type="ECO:0000313" key="14">
    <source>
        <dbReference type="EMBL" id="MDB0581181.1"/>
    </source>
</evidence>
<reference evidence="13 15" key="1">
    <citation type="submission" date="2015-01" db="EMBL/GenBank/DDBJ databases">
        <title>Genome sequences of high lactate-tolerant strain Salinicoccus roseus W12 with industrial interest.</title>
        <authorList>
            <person name="Wang H."/>
            <person name="Yu B."/>
        </authorList>
    </citation>
    <scope>NUCLEOTIDE SEQUENCE [LARGE SCALE GENOMIC DNA]</scope>
    <source>
        <strain evidence="13 15">W12</strain>
    </source>
</reference>
<comment type="subcellular location">
    <subcellularLocation>
        <location evidence="11">Cytoplasm</location>
    </subcellularLocation>
</comment>
<feature type="domain" description="Amine oxidase" evidence="12">
    <location>
        <begin position="12"/>
        <end position="455"/>
    </location>
</feature>
<comment type="pathway">
    <text evidence="3 11">Porphyrin-containing compound metabolism; protoheme biosynthesis.</text>
</comment>
<evidence type="ECO:0000256" key="9">
    <source>
        <dbReference type="ARBA" id="ARBA00023002"/>
    </source>
</evidence>
<keyword evidence="8 11" id="KW-0274">FAD</keyword>
<reference evidence="14" key="3">
    <citation type="submission" date="2020-04" db="EMBL/GenBank/DDBJ databases">
        <authorList>
            <person name="Tanveer F."/>
            <person name="Xie Y."/>
            <person name="Shinwari Z.K."/>
        </authorList>
    </citation>
    <scope>NUCLEOTIDE SEQUENCE</scope>
    <source>
        <strain evidence="14">MOSEL-ME25</strain>
    </source>
</reference>
<dbReference type="Gene3D" id="1.10.3110.10">
    <property type="entry name" value="protoporphyrinogen ix oxidase, domain 3"/>
    <property type="match status" value="1"/>
</dbReference>
<evidence type="ECO:0000313" key="15">
    <source>
        <dbReference type="Proteomes" id="UP000031546"/>
    </source>
</evidence>
<comment type="caution">
    <text evidence="13">The sequence shown here is derived from an EMBL/GenBank/DDBJ whole genome shotgun (WGS) entry which is preliminary data.</text>
</comment>
<dbReference type="InterPro" id="IPR036188">
    <property type="entry name" value="FAD/NAD-bd_sf"/>
</dbReference>
<evidence type="ECO:0000256" key="7">
    <source>
        <dbReference type="ARBA" id="ARBA00022630"/>
    </source>
</evidence>
<evidence type="ECO:0000256" key="8">
    <source>
        <dbReference type="ARBA" id="ARBA00022827"/>
    </source>
</evidence>
<dbReference type="InterPro" id="IPR002937">
    <property type="entry name" value="Amino_oxidase"/>
</dbReference>
<evidence type="ECO:0000256" key="2">
    <source>
        <dbReference type="ARBA" id="ARBA00001974"/>
    </source>
</evidence>
<dbReference type="PANTHER" id="PTHR42923:SF3">
    <property type="entry name" value="PROTOPORPHYRINOGEN OXIDASE"/>
    <property type="match status" value="1"/>
</dbReference>
<keyword evidence="10 11" id="KW-0350">Heme biosynthesis</keyword>
<evidence type="ECO:0000256" key="5">
    <source>
        <dbReference type="ARBA" id="ARBA00012402"/>
    </source>
</evidence>
<dbReference type="OrthoDB" id="9805195at2"/>
<dbReference type="RefSeq" id="WP_040106537.1">
    <property type="nucleotide sequence ID" value="NZ_JABEVU030000001.1"/>
</dbReference>
<reference evidence="14 16" key="4">
    <citation type="submission" date="2022-12" db="EMBL/GenBank/DDBJ databases">
        <title>Genome analysis and biological profiling of marine Salinicoccus roseus MOSEL-ME25.</title>
        <authorList>
            <person name="Mirza F.T."/>
            <person name="Xie Y."/>
            <person name="Shinwari Z.K."/>
        </authorList>
    </citation>
    <scope>NUCLEOTIDE SEQUENCE [LARGE SCALE GENOMIC DNA]</scope>
    <source>
        <strain evidence="14 16">MOSEL-ME25</strain>
    </source>
</reference>
<organism evidence="13 15">
    <name type="scientific">Salinicoccus roseus</name>
    <dbReference type="NCBI Taxonomy" id="45670"/>
    <lineage>
        <taxon>Bacteria</taxon>
        <taxon>Bacillati</taxon>
        <taxon>Bacillota</taxon>
        <taxon>Bacilli</taxon>
        <taxon>Bacillales</taxon>
        <taxon>Staphylococcaceae</taxon>
        <taxon>Salinicoccus</taxon>
    </lineage>
</organism>
<dbReference type="PANTHER" id="PTHR42923">
    <property type="entry name" value="PROTOPORPHYRINOGEN OXIDASE"/>
    <property type="match status" value="1"/>
</dbReference>
<evidence type="ECO:0000256" key="11">
    <source>
        <dbReference type="RuleBase" id="RU364052"/>
    </source>
</evidence>
<evidence type="ECO:0000313" key="13">
    <source>
        <dbReference type="EMBL" id="KIH69896.1"/>
    </source>
</evidence>
<dbReference type="InterPro" id="IPR004572">
    <property type="entry name" value="Protoporphyrinogen_oxidase"/>
</dbReference>
<evidence type="ECO:0000259" key="12">
    <source>
        <dbReference type="Pfam" id="PF01593"/>
    </source>
</evidence>
<dbReference type="SUPFAM" id="SSF51905">
    <property type="entry name" value="FAD/NAD(P)-binding domain"/>
    <property type="match status" value="1"/>
</dbReference>
<dbReference type="InterPro" id="IPR050464">
    <property type="entry name" value="Zeta_carotene_desat/Oxidored"/>
</dbReference>
<dbReference type="UniPathway" id="UPA00252"/>
<comment type="cofactor">
    <cofactor evidence="2 11">
        <name>FAD</name>
        <dbReference type="ChEBI" id="CHEBI:57692"/>
    </cofactor>
</comment>
<evidence type="ECO:0000256" key="10">
    <source>
        <dbReference type="ARBA" id="ARBA00023133"/>
    </source>
</evidence>
<dbReference type="Proteomes" id="UP000527860">
    <property type="component" value="Unassembled WGS sequence"/>
</dbReference>
<comment type="function">
    <text evidence="11">Involved in coproporphyrin-dependent heme b biosynthesis. Catalyzes the oxidation of coproporphyrinogen III to coproporphyrin III.</text>
</comment>
<dbReference type="Gene3D" id="3.90.660.20">
    <property type="entry name" value="Protoporphyrinogen oxidase, mitochondrial, domain 2"/>
    <property type="match status" value="1"/>
</dbReference>
<dbReference type="GeneID" id="77845932"/>
<comment type="similarity">
    <text evidence="4 11">Belongs to the protoporphyrinogen/coproporphyrinogen oxidase family. Coproporphyrinogen III oxidase subfamily.</text>
</comment>
<accession>A0A0C2HK05</accession>
<keyword evidence="9 11" id="KW-0560">Oxidoreductase</keyword>
<dbReference type="NCBIfam" id="TIGR00562">
    <property type="entry name" value="proto_IX_ox"/>
    <property type="match status" value="1"/>
</dbReference>
<evidence type="ECO:0000256" key="1">
    <source>
        <dbReference type="ARBA" id="ARBA00001755"/>
    </source>
</evidence>
<dbReference type="NCBIfam" id="NF008845">
    <property type="entry name" value="PRK11883.1-5"/>
    <property type="match status" value="1"/>
</dbReference>
<dbReference type="EMBL" id="JABEVU030000001">
    <property type="protein sequence ID" value="MDB0581181.1"/>
    <property type="molecule type" value="Genomic_DNA"/>
</dbReference>
<evidence type="ECO:0000313" key="16">
    <source>
        <dbReference type="Proteomes" id="UP000527860"/>
    </source>
</evidence>
<evidence type="ECO:0000256" key="6">
    <source>
        <dbReference type="ARBA" id="ARBA00019046"/>
    </source>
</evidence>
<evidence type="ECO:0000256" key="3">
    <source>
        <dbReference type="ARBA" id="ARBA00004744"/>
    </source>
</evidence>
<comment type="catalytic activity">
    <reaction evidence="1">
        <text>coproporphyrinogen III + 3 O2 = coproporphyrin III + 3 H2O2</text>
        <dbReference type="Rhea" id="RHEA:43436"/>
        <dbReference type="ChEBI" id="CHEBI:15379"/>
        <dbReference type="ChEBI" id="CHEBI:16240"/>
        <dbReference type="ChEBI" id="CHEBI:57309"/>
        <dbReference type="ChEBI" id="CHEBI:131725"/>
        <dbReference type="EC" id="1.3.3.15"/>
    </reaction>
    <physiologicalReaction direction="left-to-right" evidence="1">
        <dbReference type="Rhea" id="RHEA:43437"/>
    </physiologicalReaction>
</comment>
<dbReference type="STRING" id="45670.SN16_10220"/>
<sequence length="457" mass="51139">MVKKVAIIGAGITGLSAAHYMSKQEDVEVDLFEQSDRAGGKIRTHQQDGYTIELGPESYLARKKILTELAEEIGLGDDLVRNQTGTSYIYVNKKLSPLPKGAVLGMPTELVPFLTTDLISARAKLRAGLDFIKKPIKVHTDISVGEFFRSRLGDEVLENIVEPLLSGIYSTNIDELSLLSTFPNFKDMEEEHGSLIKGVYHQKNSAPKTAPGKKQGQFLQFRNGLQSFIDRLLEVIRENGVSVNFNHDVTAIDEEDGKYTLTVNGETRTYDNVIVTTPHFQYKRWFEDMPLEYFKHMKATSVATVVMAFDGHQVENEIDGTGFVVSRKMDTSITACTWTNKKWAHAAPEGKTLLRAYVGRPGEYIVQEKDDDEIVRLARKDLDKIMTINGEPEFTIVTKLKHSMPQYKVGHKEMIRGIHEYMAEHYPGVVLTGASHSGVGLPDCVRQAKEAVESITE</sequence>
<dbReference type="Proteomes" id="UP000031546">
    <property type="component" value="Unassembled WGS sequence"/>
</dbReference>
<dbReference type="Pfam" id="PF01593">
    <property type="entry name" value="Amino_oxidase"/>
    <property type="match status" value="1"/>
</dbReference>
<dbReference type="SUPFAM" id="SSF54373">
    <property type="entry name" value="FAD-linked reductases, C-terminal domain"/>
    <property type="match status" value="1"/>
</dbReference>
<name>A0A0C2HK05_9STAP</name>
<dbReference type="GO" id="GO:0006783">
    <property type="term" value="P:heme biosynthetic process"/>
    <property type="evidence" value="ECO:0007669"/>
    <property type="project" value="UniProtKB-UniRule"/>
</dbReference>
<dbReference type="GO" id="GO:0004729">
    <property type="term" value="F:oxygen-dependent protoporphyrinogen oxidase activity"/>
    <property type="evidence" value="ECO:0007669"/>
    <property type="project" value="UniProtKB-UniRule"/>
</dbReference>
<keyword evidence="7 11" id="KW-0285">Flavoprotein</keyword>
<dbReference type="PRINTS" id="PR00419">
    <property type="entry name" value="ADXRDTASE"/>
</dbReference>
<dbReference type="GO" id="GO:0005737">
    <property type="term" value="C:cytoplasm"/>
    <property type="evidence" value="ECO:0007669"/>
    <property type="project" value="UniProtKB-SubCell"/>
</dbReference>
<dbReference type="AlphaFoldDB" id="A0A0C2HK05"/>